<sequence length="176" mass="20924">MYFFNLYNKTAENVDDSLKFYSTHGNKTNRNIGKSVRATTRMIELLYEDSAEDFDFQDTIKAYLHLQDRLFVMEFFNSNNQSNRVGLDKIHTLTRQLKDVILRKFQETSWMNETNEFGFDILDQYMTILDEVTVLTDFDCFDRNLTNLRRINREVTAGYFENSKRCGFSFRIFSIG</sequence>
<accession>A0AAV5UI92</accession>
<dbReference type="EMBL" id="BTSX01000006">
    <property type="protein sequence ID" value="GMT06682.1"/>
    <property type="molecule type" value="Genomic_DNA"/>
</dbReference>
<dbReference type="Proteomes" id="UP001432027">
    <property type="component" value="Unassembled WGS sequence"/>
</dbReference>
<evidence type="ECO:0000313" key="2">
    <source>
        <dbReference type="Proteomes" id="UP001432027"/>
    </source>
</evidence>
<protein>
    <recommendedName>
        <fullName evidence="3">Peptidase M13 N-terminal domain-containing protein</fullName>
    </recommendedName>
</protein>
<proteinExistence type="predicted"/>
<reference evidence="1" key="1">
    <citation type="submission" date="2023-10" db="EMBL/GenBank/DDBJ databases">
        <title>Genome assembly of Pristionchus species.</title>
        <authorList>
            <person name="Yoshida K."/>
            <person name="Sommer R.J."/>
        </authorList>
    </citation>
    <scope>NUCLEOTIDE SEQUENCE</scope>
    <source>
        <strain evidence="1">RS0144</strain>
    </source>
</reference>
<organism evidence="1 2">
    <name type="scientific">Pristionchus entomophagus</name>
    <dbReference type="NCBI Taxonomy" id="358040"/>
    <lineage>
        <taxon>Eukaryota</taxon>
        <taxon>Metazoa</taxon>
        <taxon>Ecdysozoa</taxon>
        <taxon>Nematoda</taxon>
        <taxon>Chromadorea</taxon>
        <taxon>Rhabditida</taxon>
        <taxon>Rhabditina</taxon>
        <taxon>Diplogasteromorpha</taxon>
        <taxon>Diplogasteroidea</taxon>
        <taxon>Neodiplogasteridae</taxon>
        <taxon>Pristionchus</taxon>
    </lineage>
</organism>
<evidence type="ECO:0000313" key="1">
    <source>
        <dbReference type="EMBL" id="GMT06682.1"/>
    </source>
</evidence>
<evidence type="ECO:0008006" key="3">
    <source>
        <dbReference type="Google" id="ProtNLM"/>
    </source>
</evidence>
<name>A0AAV5UI92_9BILA</name>
<gene>
    <name evidence="1" type="ORF">PENTCL1PPCAC_28856</name>
</gene>
<comment type="caution">
    <text evidence="1">The sequence shown here is derived from an EMBL/GenBank/DDBJ whole genome shotgun (WGS) entry which is preliminary data.</text>
</comment>
<keyword evidence="2" id="KW-1185">Reference proteome</keyword>
<dbReference type="AlphaFoldDB" id="A0AAV5UI92"/>